<dbReference type="EMBL" id="AATS01000002">
    <property type="protein sequence ID" value="EAU55754.1"/>
    <property type="molecule type" value="Genomic_DNA"/>
</dbReference>
<organism evidence="1 2">
    <name type="scientific">Mariprofundus ferrooxydans PV-1</name>
    <dbReference type="NCBI Taxonomy" id="314345"/>
    <lineage>
        <taxon>Bacteria</taxon>
        <taxon>Pseudomonadati</taxon>
        <taxon>Pseudomonadota</taxon>
        <taxon>Candidatius Mariprofundia</taxon>
        <taxon>Mariprofundales</taxon>
        <taxon>Mariprofundaceae</taxon>
        <taxon>Mariprofundus</taxon>
    </lineage>
</organism>
<evidence type="ECO:0000313" key="1">
    <source>
        <dbReference type="EMBL" id="EAU55754.1"/>
    </source>
</evidence>
<dbReference type="Proteomes" id="UP000005297">
    <property type="component" value="Unassembled WGS sequence"/>
</dbReference>
<reference evidence="1 2" key="1">
    <citation type="submission" date="2006-09" db="EMBL/GenBank/DDBJ databases">
        <authorList>
            <person name="Emerson D."/>
            <person name="Ferriera S."/>
            <person name="Johnson J."/>
            <person name="Kravitz S."/>
            <person name="Halpern A."/>
            <person name="Remington K."/>
            <person name="Beeson K."/>
            <person name="Tran B."/>
            <person name="Rogers Y.-H."/>
            <person name="Friedman R."/>
            <person name="Venter J.C."/>
        </authorList>
    </citation>
    <scope>NUCLEOTIDE SEQUENCE [LARGE SCALE GENOMIC DNA]</scope>
    <source>
        <strain evidence="1 2">PV-1</strain>
    </source>
</reference>
<proteinExistence type="predicted"/>
<dbReference type="InterPro" id="IPR036249">
    <property type="entry name" value="Thioredoxin-like_sf"/>
</dbReference>
<evidence type="ECO:0000313" key="2">
    <source>
        <dbReference type="Proteomes" id="UP000005297"/>
    </source>
</evidence>
<accession>Q0F1Z6</accession>
<dbReference type="HOGENOM" id="CLU_2465378_0_0_0"/>
<dbReference type="AlphaFoldDB" id="Q0F1Z6"/>
<protein>
    <submittedName>
        <fullName evidence="1">Uncharacterized protein</fullName>
    </submittedName>
</protein>
<name>Q0F1Z6_9PROT</name>
<gene>
    <name evidence="1" type="ORF">SPV1_02362</name>
</gene>
<keyword evidence="2" id="KW-1185">Reference proteome</keyword>
<dbReference type="InParanoid" id="Q0F1Z6"/>
<dbReference type="Gene3D" id="3.40.30.10">
    <property type="entry name" value="Glutaredoxin"/>
    <property type="match status" value="1"/>
</dbReference>
<comment type="caution">
    <text evidence="1">The sequence shown here is derived from an EMBL/GenBank/DDBJ whole genome shotgun (WGS) entry which is preliminary data.</text>
</comment>
<dbReference type="SUPFAM" id="SSF52833">
    <property type="entry name" value="Thioredoxin-like"/>
    <property type="match status" value="1"/>
</dbReference>
<sequence length="88" mass="9257">MFTPLGEGIMSSASTTVNTPTIEVCHGPQCSDSGGRALAAELEEMGLKVCAGDCRSQCAHAPLVLVDNYMISKATTDKVVERLKTLQA</sequence>